<dbReference type="InParanoid" id="A0A0C3DKW6"/>
<dbReference type="Proteomes" id="UP000053989">
    <property type="component" value="Unassembled WGS sequence"/>
</dbReference>
<dbReference type="AlphaFoldDB" id="A0A0C3DKW6"/>
<name>A0A0C3DKW6_9AGAM</name>
<evidence type="ECO:0000313" key="1">
    <source>
        <dbReference type="EMBL" id="KIM56939.1"/>
    </source>
</evidence>
<keyword evidence="2" id="KW-1185">Reference proteome</keyword>
<evidence type="ECO:0000313" key="2">
    <source>
        <dbReference type="Proteomes" id="UP000053989"/>
    </source>
</evidence>
<dbReference type="EMBL" id="KN822108">
    <property type="protein sequence ID" value="KIM56939.1"/>
    <property type="molecule type" value="Genomic_DNA"/>
</dbReference>
<organism evidence="1 2">
    <name type="scientific">Scleroderma citrinum Foug A</name>
    <dbReference type="NCBI Taxonomy" id="1036808"/>
    <lineage>
        <taxon>Eukaryota</taxon>
        <taxon>Fungi</taxon>
        <taxon>Dikarya</taxon>
        <taxon>Basidiomycota</taxon>
        <taxon>Agaricomycotina</taxon>
        <taxon>Agaricomycetes</taxon>
        <taxon>Agaricomycetidae</taxon>
        <taxon>Boletales</taxon>
        <taxon>Sclerodermatineae</taxon>
        <taxon>Sclerodermataceae</taxon>
        <taxon>Scleroderma</taxon>
    </lineage>
</organism>
<reference evidence="2" key="2">
    <citation type="submission" date="2015-01" db="EMBL/GenBank/DDBJ databases">
        <title>Evolutionary Origins and Diversification of the Mycorrhizal Mutualists.</title>
        <authorList>
            <consortium name="DOE Joint Genome Institute"/>
            <consortium name="Mycorrhizal Genomics Consortium"/>
            <person name="Kohler A."/>
            <person name="Kuo A."/>
            <person name="Nagy L.G."/>
            <person name="Floudas D."/>
            <person name="Copeland A."/>
            <person name="Barry K.W."/>
            <person name="Cichocki N."/>
            <person name="Veneault-Fourrey C."/>
            <person name="LaButti K."/>
            <person name="Lindquist E.A."/>
            <person name="Lipzen A."/>
            <person name="Lundell T."/>
            <person name="Morin E."/>
            <person name="Murat C."/>
            <person name="Riley R."/>
            <person name="Ohm R."/>
            <person name="Sun H."/>
            <person name="Tunlid A."/>
            <person name="Henrissat B."/>
            <person name="Grigoriev I.V."/>
            <person name="Hibbett D.S."/>
            <person name="Martin F."/>
        </authorList>
    </citation>
    <scope>NUCLEOTIDE SEQUENCE [LARGE SCALE GENOMIC DNA]</scope>
    <source>
        <strain evidence="2">Foug A</strain>
    </source>
</reference>
<dbReference type="HOGENOM" id="CLU_1741647_0_0_1"/>
<reference evidence="1 2" key="1">
    <citation type="submission" date="2014-04" db="EMBL/GenBank/DDBJ databases">
        <authorList>
            <consortium name="DOE Joint Genome Institute"/>
            <person name="Kuo A."/>
            <person name="Kohler A."/>
            <person name="Nagy L.G."/>
            <person name="Floudas D."/>
            <person name="Copeland A."/>
            <person name="Barry K.W."/>
            <person name="Cichocki N."/>
            <person name="Veneault-Fourrey C."/>
            <person name="LaButti K."/>
            <person name="Lindquist E.A."/>
            <person name="Lipzen A."/>
            <person name="Lundell T."/>
            <person name="Morin E."/>
            <person name="Murat C."/>
            <person name="Sun H."/>
            <person name="Tunlid A."/>
            <person name="Henrissat B."/>
            <person name="Grigoriev I.V."/>
            <person name="Hibbett D.S."/>
            <person name="Martin F."/>
            <person name="Nordberg H.P."/>
            <person name="Cantor M.N."/>
            <person name="Hua S.X."/>
        </authorList>
    </citation>
    <scope>NUCLEOTIDE SEQUENCE [LARGE SCALE GENOMIC DNA]</scope>
    <source>
        <strain evidence="1 2">Foug A</strain>
    </source>
</reference>
<protein>
    <submittedName>
        <fullName evidence="1">Uncharacterized protein</fullName>
    </submittedName>
</protein>
<proteinExistence type="predicted"/>
<accession>A0A0C3DKW6</accession>
<sequence>MTRPFVIASPGWGFNDSVTSASRLHCAVLGSSSMFLCQVFISISSISWDTRVHAPRADFYYRRARLTARAILTVQVREGSMLYTSELSEILKSEMVPVIQLSNTCGSFVTPHVESEKDVHGTLLQDGRWFPSTAFIWAPLEWNNVWPPRP</sequence>
<gene>
    <name evidence="1" type="ORF">SCLCIDRAFT_201333</name>
</gene>